<dbReference type="CDD" id="cd17536">
    <property type="entry name" value="REC_YesN-like"/>
    <property type="match status" value="1"/>
</dbReference>
<dbReference type="Gene3D" id="1.10.10.60">
    <property type="entry name" value="Homeodomain-like"/>
    <property type="match status" value="2"/>
</dbReference>
<keyword evidence="6" id="KW-0238">DNA-binding</keyword>
<dbReference type="PRINTS" id="PR00032">
    <property type="entry name" value="HTHARAC"/>
</dbReference>
<protein>
    <submittedName>
        <fullName evidence="11">Response regulator</fullName>
    </submittedName>
</protein>
<dbReference type="SUPFAM" id="SSF52172">
    <property type="entry name" value="CheY-like"/>
    <property type="match status" value="1"/>
</dbReference>
<dbReference type="InterPro" id="IPR020449">
    <property type="entry name" value="Tscrpt_reg_AraC-type_HTH"/>
</dbReference>
<dbReference type="PROSITE" id="PS00041">
    <property type="entry name" value="HTH_ARAC_FAMILY_1"/>
    <property type="match status" value="1"/>
</dbReference>
<gene>
    <name evidence="11" type="ORF">NAG76_06000</name>
</gene>
<keyword evidence="3 8" id="KW-0597">Phosphoprotein</keyword>
<evidence type="ECO:0000313" key="11">
    <source>
        <dbReference type="EMBL" id="URN95796.1"/>
    </source>
</evidence>
<dbReference type="PANTHER" id="PTHR42713:SF3">
    <property type="entry name" value="TRANSCRIPTIONAL REGULATORY PROTEIN HPTR"/>
    <property type="match status" value="1"/>
</dbReference>
<dbReference type="EMBL" id="CP097899">
    <property type="protein sequence ID" value="URN95796.1"/>
    <property type="molecule type" value="Genomic_DNA"/>
</dbReference>
<evidence type="ECO:0000256" key="8">
    <source>
        <dbReference type="PROSITE-ProRule" id="PRU00169"/>
    </source>
</evidence>
<dbReference type="GO" id="GO:0000160">
    <property type="term" value="P:phosphorelay signal transduction system"/>
    <property type="evidence" value="ECO:0007669"/>
    <property type="project" value="UniProtKB-KW"/>
</dbReference>
<accession>A0A9J6ZIC2</accession>
<evidence type="ECO:0000256" key="2">
    <source>
        <dbReference type="ARBA" id="ARBA00022490"/>
    </source>
</evidence>
<keyword evidence="5" id="KW-0805">Transcription regulation</keyword>
<keyword evidence="2" id="KW-0963">Cytoplasm</keyword>
<dbReference type="Pfam" id="PF00072">
    <property type="entry name" value="Response_reg"/>
    <property type="match status" value="1"/>
</dbReference>
<evidence type="ECO:0000313" key="12">
    <source>
        <dbReference type="Proteomes" id="UP001056756"/>
    </source>
</evidence>
<evidence type="ECO:0000256" key="4">
    <source>
        <dbReference type="ARBA" id="ARBA00023012"/>
    </source>
</evidence>
<dbReference type="KEGG" id="plig:NAG76_06000"/>
<dbReference type="InterPro" id="IPR018062">
    <property type="entry name" value="HTH_AraC-typ_CS"/>
</dbReference>
<dbReference type="Gene3D" id="3.40.50.2300">
    <property type="match status" value="1"/>
</dbReference>
<dbReference type="SMART" id="SM00448">
    <property type="entry name" value="REC"/>
    <property type="match status" value="1"/>
</dbReference>
<feature type="modified residue" description="4-aspartylphosphate" evidence="8">
    <location>
        <position position="55"/>
    </location>
</feature>
<keyword evidence="7" id="KW-0804">Transcription</keyword>
<dbReference type="SUPFAM" id="SSF46689">
    <property type="entry name" value="Homeodomain-like"/>
    <property type="match status" value="2"/>
</dbReference>
<reference evidence="11" key="1">
    <citation type="submission" date="2022-05" db="EMBL/GenBank/DDBJ databases">
        <title>Novel bacterial taxa in a minimal lignocellulolytic consortium and its capacity to transform plastics disclosed by genome-resolved metagenomics.</title>
        <authorList>
            <person name="Rodriguez C.A.D."/>
            <person name="Diaz-Garcia L."/>
            <person name="Herrera K."/>
            <person name="Tarazona N.A."/>
            <person name="Sproer C."/>
            <person name="Overmann J."/>
            <person name="Jimenez D.J."/>
        </authorList>
    </citation>
    <scope>NUCLEOTIDE SEQUENCE</scope>
    <source>
        <strain evidence="11">MAG5</strain>
    </source>
</reference>
<dbReference type="Pfam" id="PF12833">
    <property type="entry name" value="HTH_18"/>
    <property type="match status" value="1"/>
</dbReference>
<proteinExistence type="predicted"/>
<dbReference type="AlphaFoldDB" id="A0A9J6ZIC2"/>
<keyword evidence="4" id="KW-0902">Two-component regulatory system</keyword>
<dbReference type="InterPro" id="IPR001789">
    <property type="entry name" value="Sig_transdc_resp-reg_receiver"/>
</dbReference>
<dbReference type="PROSITE" id="PS50110">
    <property type="entry name" value="RESPONSE_REGULATORY"/>
    <property type="match status" value="1"/>
</dbReference>
<dbReference type="InterPro" id="IPR051552">
    <property type="entry name" value="HptR"/>
</dbReference>
<dbReference type="InterPro" id="IPR009057">
    <property type="entry name" value="Homeodomain-like_sf"/>
</dbReference>
<comment type="subcellular location">
    <subcellularLocation>
        <location evidence="1">Cytoplasm</location>
    </subcellularLocation>
</comment>
<dbReference type="PROSITE" id="PS01124">
    <property type="entry name" value="HTH_ARAC_FAMILY_2"/>
    <property type="match status" value="1"/>
</dbReference>
<dbReference type="InterPro" id="IPR018060">
    <property type="entry name" value="HTH_AraC"/>
</dbReference>
<name>A0A9J6ZIC2_9BACL</name>
<dbReference type="GO" id="GO:0005737">
    <property type="term" value="C:cytoplasm"/>
    <property type="evidence" value="ECO:0007669"/>
    <property type="project" value="UniProtKB-SubCell"/>
</dbReference>
<evidence type="ECO:0000259" key="10">
    <source>
        <dbReference type="PROSITE" id="PS50110"/>
    </source>
</evidence>
<dbReference type="SMART" id="SM00342">
    <property type="entry name" value="HTH_ARAC"/>
    <property type="match status" value="1"/>
</dbReference>
<dbReference type="PANTHER" id="PTHR42713">
    <property type="entry name" value="HISTIDINE KINASE-RELATED"/>
    <property type="match status" value="1"/>
</dbReference>
<dbReference type="GO" id="GO:0043565">
    <property type="term" value="F:sequence-specific DNA binding"/>
    <property type="evidence" value="ECO:0007669"/>
    <property type="project" value="InterPro"/>
</dbReference>
<dbReference type="GO" id="GO:0003700">
    <property type="term" value="F:DNA-binding transcription factor activity"/>
    <property type="evidence" value="ECO:0007669"/>
    <property type="project" value="InterPro"/>
</dbReference>
<evidence type="ECO:0000256" key="5">
    <source>
        <dbReference type="ARBA" id="ARBA00023015"/>
    </source>
</evidence>
<dbReference type="InterPro" id="IPR011006">
    <property type="entry name" value="CheY-like_superfamily"/>
</dbReference>
<evidence type="ECO:0000256" key="6">
    <source>
        <dbReference type="ARBA" id="ARBA00023125"/>
    </source>
</evidence>
<evidence type="ECO:0000256" key="1">
    <source>
        <dbReference type="ARBA" id="ARBA00004496"/>
    </source>
</evidence>
<sequence>MLNVLIVDDEKIVRKGLVTFIPWKQFGMNVVGEANNGENALKFLEKNKVDLLFTDLSMPVMSGVELMREVNKKYPHIQMVVLTLHQDFDYIQEALRLGAIDYIAKTELEKEQFEDLLGRIVSLIDTKKLKNQNQTQMEYSVVDQVFVAYPLTQHNGECNDETPSLQGAIEVETDVWYWTYQPEQISMSGSHYAYFCIRDLKELDRKAVLKLIRSYRRNGLFYDYDPSETLQYVSEHTIRTSSSNDEYDLQEMKQKWLLSDWIYDNYLFEEMIGEIKRLRLPSIRLTRLFFSLTDEWNRLYGTLLESSIIMKDSFSHYYEFVAWLTQTRTRIHESNVKPQFSIEIQSSIAKAKTMAQHTFNKPLTAGEMAKSVSMSLSYFSQCFKQIVGQTYTDYLRDIRMERAKSYLLNTTKTIQWIAEEVGYNDEKYFSRLFKEHIGMLPSEYRLVITQEKLK</sequence>
<evidence type="ECO:0000259" key="9">
    <source>
        <dbReference type="PROSITE" id="PS01124"/>
    </source>
</evidence>
<evidence type="ECO:0000256" key="3">
    <source>
        <dbReference type="ARBA" id="ARBA00022553"/>
    </source>
</evidence>
<feature type="domain" description="Response regulatory" evidence="10">
    <location>
        <begin position="3"/>
        <end position="120"/>
    </location>
</feature>
<feature type="domain" description="HTH araC/xylS-type" evidence="9">
    <location>
        <begin position="349"/>
        <end position="447"/>
    </location>
</feature>
<evidence type="ECO:0000256" key="7">
    <source>
        <dbReference type="ARBA" id="ARBA00023163"/>
    </source>
</evidence>
<dbReference type="Proteomes" id="UP001056756">
    <property type="component" value="Chromosome"/>
</dbReference>
<organism evidence="11 12">
    <name type="scientific">Candidatus Pristimantibacillus lignocellulolyticus</name>
    <dbReference type="NCBI Taxonomy" id="2994561"/>
    <lineage>
        <taxon>Bacteria</taxon>
        <taxon>Bacillati</taxon>
        <taxon>Bacillota</taxon>
        <taxon>Bacilli</taxon>
        <taxon>Bacillales</taxon>
        <taxon>Paenibacillaceae</taxon>
        <taxon>Candidatus Pristimantibacillus</taxon>
    </lineage>
</organism>